<name>A0A3M7PVF9_BRAPC</name>
<dbReference type="EMBL" id="REGN01008603">
    <property type="protein sequence ID" value="RNA03182.1"/>
    <property type="molecule type" value="Genomic_DNA"/>
</dbReference>
<evidence type="ECO:0000313" key="3">
    <source>
        <dbReference type="Proteomes" id="UP000276133"/>
    </source>
</evidence>
<dbReference type="AlphaFoldDB" id="A0A3M7PVF9"/>
<protein>
    <recommendedName>
        <fullName evidence="4">Transmembrane protein</fullName>
    </recommendedName>
</protein>
<feature type="transmembrane region" description="Helical" evidence="1">
    <location>
        <begin position="6"/>
        <end position="25"/>
    </location>
</feature>
<reference evidence="2 3" key="1">
    <citation type="journal article" date="2018" name="Sci. Rep.">
        <title>Genomic signatures of local adaptation to the degree of environmental predictability in rotifers.</title>
        <authorList>
            <person name="Franch-Gras L."/>
            <person name="Hahn C."/>
            <person name="Garcia-Roger E.M."/>
            <person name="Carmona M.J."/>
            <person name="Serra M."/>
            <person name="Gomez A."/>
        </authorList>
    </citation>
    <scope>NUCLEOTIDE SEQUENCE [LARGE SCALE GENOMIC DNA]</scope>
    <source>
        <strain evidence="2">HYR1</strain>
    </source>
</reference>
<evidence type="ECO:0000256" key="1">
    <source>
        <dbReference type="SAM" id="Phobius"/>
    </source>
</evidence>
<keyword evidence="1" id="KW-0472">Membrane</keyword>
<evidence type="ECO:0008006" key="4">
    <source>
        <dbReference type="Google" id="ProtNLM"/>
    </source>
</evidence>
<proteinExistence type="predicted"/>
<dbReference type="Proteomes" id="UP000276133">
    <property type="component" value="Unassembled WGS sequence"/>
</dbReference>
<gene>
    <name evidence="2" type="ORF">BpHYR1_030625</name>
</gene>
<keyword evidence="3" id="KW-1185">Reference proteome</keyword>
<organism evidence="2 3">
    <name type="scientific">Brachionus plicatilis</name>
    <name type="common">Marine rotifer</name>
    <name type="synonym">Brachionus muelleri</name>
    <dbReference type="NCBI Taxonomy" id="10195"/>
    <lineage>
        <taxon>Eukaryota</taxon>
        <taxon>Metazoa</taxon>
        <taxon>Spiralia</taxon>
        <taxon>Gnathifera</taxon>
        <taxon>Rotifera</taxon>
        <taxon>Eurotatoria</taxon>
        <taxon>Monogononta</taxon>
        <taxon>Pseudotrocha</taxon>
        <taxon>Ploima</taxon>
        <taxon>Brachionidae</taxon>
        <taxon>Brachionus</taxon>
    </lineage>
</organism>
<feature type="transmembrane region" description="Helical" evidence="1">
    <location>
        <begin position="46"/>
        <end position="64"/>
    </location>
</feature>
<sequence length="77" mass="9324">MITNFNLAPMIWSYVKFCFFANFYLNRSLLRLKVSNDINIFLFSKCNYYSFKLVLISINFLMFIKFSQDKQQKIVIQ</sequence>
<keyword evidence="1" id="KW-1133">Transmembrane helix</keyword>
<keyword evidence="1" id="KW-0812">Transmembrane</keyword>
<accession>A0A3M7PVF9</accession>
<evidence type="ECO:0000313" key="2">
    <source>
        <dbReference type="EMBL" id="RNA03182.1"/>
    </source>
</evidence>
<comment type="caution">
    <text evidence="2">The sequence shown here is derived from an EMBL/GenBank/DDBJ whole genome shotgun (WGS) entry which is preliminary data.</text>
</comment>